<feature type="domain" description="PAS" evidence="8">
    <location>
        <begin position="144"/>
        <end position="189"/>
    </location>
</feature>
<dbReference type="SMART" id="SM00387">
    <property type="entry name" value="HATPase_c"/>
    <property type="match status" value="1"/>
</dbReference>
<dbReference type="Gene3D" id="1.10.287.130">
    <property type="match status" value="1"/>
</dbReference>
<dbReference type="GO" id="GO:0030295">
    <property type="term" value="F:protein kinase activator activity"/>
    <property type="evidence" value="ECO:0007669"/>
    <property type="project" value="TreeGrafter"/>
</dbReference>
<evidence type="ECO:0000259" key="7">
    <source>
        <dbReference type="PROSITE" id="PS50109"/>
    </source>
</evidence>
<feature type="domain" description="Histidine kinase" evidence="7">
    <location>
        <begin position="287"/>
        <end position="501"/>
    </location>
</feature>
<protein>
    <recommendedName>
        <fullName evidence="2">histidine kinase</fullName>
        <ecNumber evidence="2">2.7.13.3</ecNumber>
    </recommendedName>
</protein>
<keyword evidence="11" id="KW-1185">Reference proteome</keyword>
<dbReference type="PROSITE" id="PS50109">
    <property type="entry name" value="HIS_KIN"/>
    <property type="match status" value="1"/>
</dbReference>
<evidence type="ECO:0000256" key="2">
    <source>
        <dbReference type="ARBA" id="ARBA00012438"/>
    </source>
</evidence>
<dbReference type="InterPro" id="IPR050351">
    <property type="entry name" value="BphY/WalK/GraS-like"/>
</dbReference>
<dbReference type="Proteomes" id="UP000280296">
    <property type="component" value="Unassembled WGS sequence"/>
</dbReference>
<sequence length="508" mass="55241">MEERHDRGTPRPIGGIDEADVDRLRRAISGSTEGLWEWDVPTGMVWFSPQAIALLSDQDADSPPLDWGAVRRRLHPDDADDFNAALDQAADQGELDVSFRLRLADGDRWFRARGAIPEAAGKAPPVTLAGSIQDVDELHRALDRNAYLAAIVDAADEAIIGLDRDAAIVSWNGGASRLFGRPAAEVLGQPAALLAPWVRLDLLPDLFPRALRGETVTGQFVEHRRDDATRLDLALTLGPVRNARGTIVGASIIARDVTSRRAMERRLIAAGRDLRRRSDELEQFVYTVSHDLKSPLVTCTGYVGLLEEDLKAGDSDAAVDSCRRVRNAVSRMSQLIDDLLSLSRIGRPDSPPRRLDLPRLLSDLADTFGPRFQERSARLELGPNLPPAVFAAERDLARALENLLENALKYACDTPGTLVTLGALAEDGQTRIFVRDTGPGIDPDYHQKIFGLFQRLDASKPGTGVGLASVAKVASVLGGRAWVESEPGLGATFWIALPDPSDPEDSPH</sequence>
<reference evidence="10 11" key="2">
    <citation type="submission" date="2019-01" db="EMBL/GenBank/DDBJ databases">
        <title>Tautonia sociabilis, a novel thermotolerant planctomycete of Isosphaeraceae family, isolated from a 4000 m deep subterranean habitat.</title>
        <authorList>
            <person name="Kovaleva O.L."/>
            <person name="Elcheninov A.G."/>
            <person name="Van Heerden E."/>
            <person name="Toshchakov S.V."/>
            <person name="Novikov A."/>
            <person name="Bonch-Osmolovskaya E.A."/>
            <person name="Kublanov I.V."/>
        </authorList>
    </citation>
    <scope>NUCLEOTIDE SEQUENCE [LARGE SCALE GENOMIC DNA]</scope>
    <source>
        <strain evidence="10 11">GM2012</strain>
    </source>
</reference>
<evidence type="ECO:0000256" key="4">
    <source>
        <dbReference type="ARBA" id="ARBA00022679"/>
    </source>
</evidence>
<gene>
    <name evidence="10" type="ORF">TsocGM_00295</name>
</gene>
<dbReference type="OrthoDB" id="231918at2"/>
<dbReference type="AlphaFoldDB" id="A0A432MS06"/>
<evidence type="ECO:0000256" key="3">
    <source>
        <dbReference type="ARBA" id="ARBA00022553"/>
    </source>
</evidence>
<evidence type="ECO:0000313" key="11">
    <source>
        <dbReference type="Proteomes" id="UP000280296"/>
    </source>
</evidence>
<evidence type="ECO:0000313" key="10">
    <source>
        <dbReference type="EMBL" id="RUL89648.1"/>
    </source>
</evidence>
<evidence type="ECO:0000256" key="6">
    <source>
        <dbReference type="ARBA" id="ARBA00023136"/>
    </source>
</evidence>
<dbReference type="SUPFAM" id="SSF47384">
    <property type="entry name" value="Homodimeric domain of signal transducing histidine kinase"/>
    <property type="match status" value="1"/>
</dbReference>
<dbReference type="Gene3D" id="3.30.450.20">
    <property type="entry name" value="PAS domain"/>
    <property type="match status" value="2"/>
</dbReference>
<dbReference type="GO" id="GO:0000155">
    <property type="term" value="F:phosphorelay sensor kinase activity"/>
    <property type="evidence" value="ECO:0007669"/>
    <property type="project" value="InterPro"/>
</dbReference>
<dbReference type="GO" id="GO:0007234">
    <property type="term" value="P:osmosensory signaling via phosphorelay pathway"/>
    <property type="evidence" value="ECO:0007669"/>
    <property type="project" value="TreeGrafter"/>
</dbReference>
<comment type="caution">
    <text evidence="10">The sequence shown here is derived from an EMBL/GenBank/DDBJ whole genome shotgun (WGS) entry which is preliminary data.</text>
</comment>
<proteinExistence type="predicted"/>
<keyword evidence="5" id="KW-0418">Kinase</keyword>
<comment type="catalytic activity">
    <reaction evidence="1">
        <text>ATP + protein L-histidine = ADP + protein N-phospho-L-histidine.</text>
        <dbReference type="EC" id="2.7.13.3"/>
    </reaction>
</comment>
<dbReference type="InterPro" id="IPR036097">
    <property type="entry name" value="HisK_dim/P_sf"/>
</dbReference>
<evidence type="ECO:0000259" key="9">
    <source>
        <dbReference type="PROSITE" id="PS50113"/>
    </source>
</evidence>
<dbReference type="InterPro" id="IPR013656">
    <property type="entry name" value="PAS_4"/>
</dbReference>
<keyword evidence="4" id="KW-0808">Transferase</keyword>
<dbReference type="CDD" id="cd00082">
    <property type="entry name" value="HisKA"/>
    <property type="match status" value="1"/>
</dbReference>
<dbReference type="SUPFAM" id="SSF55874">
    <property type="entry name" value="ATPase domain of HSP90 chaperone/DNA topoisomerase II/histidine kinase"/>
    <property type="match status" value="1"/>
</dbReference>
<dbReference type="NCBIfam" id="TIGR00229">
    <property type="entry name" value="sensory_box"/>
    <property type="match status" value="1"/>
</dbReference>
<dbReference type="InterPro" id="IPR004358">
    <property type="entry name" value="Sig_transdc_His_kin-like_C"/>
</dbReference>
<dbReference type="Gene3D" id="3.30.565.10">
    <property type="entry name" value="Histidine kinase-like ATPase, C-terminal domain"/>
    <property type="match status" value="1"/>
</dbReference>
<evidence type="ECO:0000259" key="8">
    <source>
        <dbReference type="PROSITE" id="PS50112"/>
    </source>
</evidence>
<dbReference type="SMART" id="SM00091">
    <property type="entry name" value="PAS"/>
    <property type="match status" value="2"/>
</dbReference>
<dbReference type="InterPro" id="IPR000700">
    <property type="entry name" value="PAS-assoc_C"/>
</dbReference>
<dbReference type="InterPro" id="IPR003594">
    <property type="entry name" value="HATPase_dom"/>
</dbReference>
<dbReference type="PRINTS" id="PR00344">
    <property type="entry name" value="BCTRLSENSOR"/>
</dbReference>
<keyword evidence="6" id="KW-0472">Membrane</keyword>
<dbReference type="PANTHER" id="PTHR42878:SF15">
    <property type="entry name" value="BACTERIOPHYTOCHROME"/>
    <property type="match status" value="1"/>
</dbReference>
<evidence type="ECO:0000256" key="1">
    <source>
        <dbReference type="ARBA" id="ARBA00000085"/>
    </source>
</evidence>
<dbReference type="InterPro" id="IPR036890">
    <property type="entry name" value="HATPase_C_sf"/>
</dbReference>
<dbReference type="Pfam" id="PF02518">
    <property type="entry name" value="HATPase_c"/>
    <property type="match status" value="1"/>
</dbReference>
<dbReference type="EMBL" id="RYZH01000001">
    <property type="protein sequence ID" value="RUL89648.1"/>
    <property type="molecule type" value="Genomic_DNA"/>
</dbReference>
<keyword evidence="3" id="KW-0597">Phosphoprotein</keyword>
<feature type="domain" description="PAC" evidence="9">
    <location>
        <begin position="214"/>
        <end position="269"/>
    </location>
</feature>
<evidence type="ECO:0000256" key="5">
    <source>
        <dbReference type="ARBA" id="ARBA00022777"/>
    </source>
</evidence>
<dbReference type="PANTHER" id="PTHR42878">
    <property type="entry name" value="TWO-COMPONENT HISTIDINE KINASE"/>
    <property type="match status" value="1"/>
</dbReference>
<dbReference type="PROSITE" id="PS50113">
    <property type="entry name" value="PAC"/>
    <property type="match status" value="1"/>
</dbReference>
<dbReference type="CDD" id="cd00130">
    <property type="entry name" value="PAS"/>
    <property type="match status" value="1"/>
</dbReference>
<name>A0A432MS06_9BACT</name>
<dbReference type="GO" id="GO:0000156">
    <property type="term" value="F:phosphorelay response regulator activity"/>
    <property type="evidence" value="ECO:0007669"/>
    <property type="project" value="TreeGrafter"/>
</dbReference>
<dbReference type="InterPro" id="IPR003661">
    <property type="entry name" value="HisK_dim/P_dom"/>
</dbReference>
<dbReference type="RefSeq" id="WP_126723323.1">
    <property type="nucleotide sequence ID" value="NZ_RYZH01000001.1"/>
</dbReference>
<dbReference type="InterPro" id="IPR035965">
    <property type="entry name" value="PAS-like_dom_sf"/>
</dbReference>
<dbReference type="EC" id="2.7.13.3" evidence="2"/>
<dbReference type="InterPro" id="IPR005467">
    <property type="entry name" value="His_kinase_dom"/>
</dbReference>
<dbReference type="InterPro" id="IPR000014">
    <property type="entry name" value="PAS"/>
</dbReference>
<dbReference type="Pfam" id="PF08448">
    <property type="entry name" value="PAS_4"/>
    <property type="match status" value="1"/>
</dbReference>
<accession>A0A432MS06</accession>
<dbReference type="SUPFAM" id="SSF55785">
    <property type="entry name" value="PYP-like sensor domain (PAS domain)"/>
    <property type="match status" value="2"/>
</dbReference>
<organism evidence="10 11">
    <name type="scientific">Tautonia sociabilis</name>
    <dbReference type="NCBI Taxonomy" id="2080755"/>
    <lineage>
        <taxon>Bacteria</taxon>
        <taxon>Pseudomonadati</taxon>
        <taxon>Planctomycetota</taxon>
        <taxon>Planctomycetia</taxon>
        <taxon>Isosphaerales</taxon>
        <taxon>Isosphaeraceae</taxon>
        <taxon>Tautonia</taxon>
    </lineage>
</organism>
<reference evidence="10 11" key="1">
    <citation type="submission" date="2018-12" db="EMBL/GenBank/DDBJ databases">
        <authorList>
            <person name="Toschakov S.V."/>
        </authorList>
    </citation>
    <scope>NUCLEOTIDE SEQUENCE [LARGE SCALE GENOMIC DNA]</scope>
    <source>
        <strain evidence="10 11">GM2012</strain>
    </source>
</reference>
<dbReference type="PROSITE" id="PS50112">
    <property type="entry name" value="PAS"/>
    <property type="match status" value="1"/>
</dbReference>
<dbReference type="Pfam" id="PF00512">
    <property type="entry name" value="HisKA"/>
    <property type="match status" value="1"/>
</dbReference>
<dbReference type="GO" id="GO:0016020">
    <property type="term" value="C:membrane"/>
    <property type="evidence" value="ECO:0007669"/>
    <property type="project" value="UniProtKB-SubCell"/>
</dbReference>
<dbReference type="SMART" id="SM00388">
    <property type="entry name" value="HisKA"/>
    <property type="match status" value="1"/>
</dbReference>